<evidence type="ECO:0000313" key="1">
    <source>
        <dbReference type="EMBL" id="GBL96843.1"/>
    </source>
</evidence>
<organism evidence="1 2">
    <name type="scientific">Araneus ventricosus</name>
    <name type="common">Orbweaver spider</name>
    <name type="synonym">Epeira ventricosa</name>
    <dbReference type="NCBI Taxonomy" id="182803"/>
    <lineage>
        <taxon>Eukaryota</taxon>
        <taxon>Metazoa</taxon>
        <taxon>Ecdysozoa</taxon>
        <taxon>Arthropoda</taxon>
        <taxon>Chelicerata</taxon>
        <taxon>Arachnida</taxon>
        <taxon>Araneae</taxon>
        <taxon>Araneomorphae</taxon>
        <taxon>Entelegynae</taxon>
        <taxon>Araneoidea</taxon>
        <taxon>Araneidae</taxon>
        <taxon>Araneus</taxon>
    </lineage>
</organism>
<reference evidence="1 2" key="1">
    <citation type="journal article" date="2019" name="Sci. Rep.">
        <title>Orb-weaving spider Araneus ventricosus genome elucidates the spidroin gene catalogue.</title>
        <authorList>
            <person name="Kono N."/>
            <person name="Nakamura H."/>
            <person name="Ohtoshi R."/>
            <person name="Moran D.A.P."/>
            <person name="Shinohara A."/>
            <person name="Yoshida Y."/>
            <person name="Fujiwara M."/>
            <person name="Mori M."/>
            <person name="Tomita M."/>
            <person name="Arakawa K."/>
        </authorList>
    </citation>
    <scope>NUCLEOTIDE SEQUENCE [LARGE SCALE GENOMIC DNA]</scope>
</reference>
<sequence>GGMEVTIIISIASTTQIGWNQLVCTEPYTSEHSHIRRVAVAAVEFVVSEGVDEGSVFPEGGSSTPTCVPRVSSYHSTGSQYARVLRRCWVILFGYD</sequence>
<name>A0A4Y2BY52_ARAVE</name>
<gene>
    <name evidence="1" type="ORF">AVEN_118961_1</name>
</gene>
<accession>A0A4Y2BY52</accession>
<feature type="non-terminal residue" evidence="1">
    <location>
        <position position="1"/>
    </location>
</feature>
<keyword evidence="2" id="KW-1185">Reference proteome</keyword>
<comment type="caution">
    <text evidence="1">The sequence shown here is derived from an EMBL/GenBank/DDBJ whole genome shotgun (WGS) entry which is preliminary data.</text>
</comment>
<dbReference type="AlphaFoldDB" id="A0A4Y2BY52"/>
<dbReference type="Proteomes" id="UP000499080">
    <property type="component" value="Unassembled WGS sequence"/>
</dbReference>
<evidence type="ECO:0000313" key="2">
    <source>
        <dbReference type="Proteomes" id="UP000499080"/>
    </source>
</evidence>
<protein>
    <submittedName>
        <fullName evidence="1">Uncharacterized protein</fullName>
    </submittedName>
</protein>
<feature type="non-terminal residue" evidence="1">
    <location>
        <position position="96"/>
    </location>
</feature>
<proteinExistence type="predicted"/>
<dbReference type="EMBL" id="BGPR01000124">
    <property type="protein sequence ID" value="GBL96843.1"/>
    <property type="molecule type" value="Genomic_DNA"/>
</dbReference>